<dbReference type="HOGENOM" id="CLU_147393_0_0_5"/>
<proteinExistence type="predicted"/>
<dbReference type="eggNOG" id="COG1487">
    <property type="taxonomic scope" value="Bacteria"/>
</dbReference>
<evidence type="ECO:0000313" key="1">
    <source>
        <dbReference type="EMBL" id="ABD90322.1"/>
    </source>
</evidence>
<reference evidence="1" key="1">
    <citation type="submission" date="2006-03" db="EMBL/GenBank/DDBJ databases">
        <title>Complete sequence of Rhodopseudomonas palustris BisB18.</title>
        <authorList>
            <consortium name="US DOE Joint Genome Institute"/>
            <person name="Copeland A."/>
            <person name="Lucas S."/>
            <person name="Lapidus A."/>
            <person name="Barry K."/>
            <person name="Detter J.C."/>
            <person name="Glavina del Rio T."/>
            <person name="Hammon N."/>
            <person name="Israni S."/>
            <person name="Dalin E."/>
            <person name="Tice H."/>
            <person name="Pitluck S."/>
            <person name="Chain P."/>
            <person name="Malfatti S."/>
            <person name="Shin M."/>
            <person name="Vergez L."/>
            <person name="Schmutz J."/>
            <person name="Larimer F."/>
            <person name="Land M."/>
            <person name="Hauser L."/>
            <person name="Pelletier D.A."/>
            <person name="Kyrpides N."/>
            <person name="Anderson I."/>
            <person name="Oda Y."/>
            <person name="Harwood C.S."/>
            <person name="Richardson P."/>
        </authorList>
    </citation>
    <scope>NUCLEOTIDE SEQUENCE [LARGE SCALE GENOMIC DNA]</scope>
    <source>
        <strain evidence="1">BisB18</strain>
    </source>
</reference>
<protein>
    <submittedName>
        <fullName evidence="1">PilT protein-like</fullName>
    </submittedName>
</protein>
<dbReference type="STRING" id="316056.RPC_4800"/>
<dbReference type="InterPro" id="IPR029060">
    <property type="entry name" value="PIN-like_dom_sf"/>
</dbReference>
<dbReference type="KEGG" id="rpc:RPC_4800"/>
<dbReference type="EMBL" id="CP000301">
    <property type="protein sequence ID" value="ABD90322.1"/>
    <property type="molecule type" value="Genomic_DNA"/>
</dbReference>
<organism evidence="1">
    <name type="scientific">Rhodopseudomonas palustris (strain BisB18)</name>
    <dbReference type="NCBI Taxonomy" id="316056"/>
    <lineage>
        <taxon>Bacteria</taxon>
        <taxon>Pseudomonadati</taxon>
        <taxon>Pseudomonadota</taxon>
        <taxon>Alphaproteobacteria</taxon>
        <taxon>Hyphomicrobiales</taxon>
        <taxon>Nitrobacteraceae</taxon>
        <taxon>Rhodopseudomonas</taxon>
    </lineage>
</organism>
<sequence length="110" mass="12067">MARGDELMEALLDANAILMHPFVVGEVALGTLARREDTLSALVEMQMAVVAEPAEVLFFIQRNDIFGSGIGYVDAHLLVATTLTLEARLWTRDKKLRAVAERLSIAAEVE</sequence>
<dbReference type="AlphaFoldDB" id="Q20X14"/>
<dbReference type="SUPFAM" id="SSF88723">
    <property type="entry name" value="PIN domain-like"/>
    <property type="match status" value="1"/>
</dbReference>
<gene>
    <name evidence="1" type="ordered locus">RPC_4800</name>
</gene>
<accession>Q20X14</accession>
<name>Q20X14_RHOPB</name>